<dbReference type="Pfam" id="PF02724">
    <property type="entry name" value="CDC45"/>
    <property type="match status" value="2"/>
</dbReference>
<dbReference type="GO" id="GO:0003682">
    <property type="term" value="F:chromatin binding"/>
    <property type="evidence" value="ECO:0007669"/>
    <property type="project" value="TreeGrafter"/>
</dbReference>
<evidence type="ECO:0000256" key="5">
    <source>
        <dbReference type="ARBA" id="ARBA00023306"/>
    </source>
</evidence>
<dbReference type="GO" id="GO:0003688">
    <property type="term" value="F:DNA replication origin binding"/>
    <property type="evidence" value="ECO:0007669"/>
    <property type="project" value="TreeGrafter"/>
</dbReference>
<dbReference type="GO" id="GO:0006270">
    <property type="term" value="P:DNA replication initiation"/>
    <property type="evidence" value="ECO:0007669"/>
    <property type="project" value="InterPro"/>
</dbReference>
<evidence type="ECO:0000256" key="6">
    <source>
        <dbReference type="SAM" id="MobiDB-lite"/>
    </source>
</evidence>
<dbReference type="GO" id="GO:0003697">
    <property type="term" value="F:single-stranded DNA binding"/>
    <property type="evidence" value="ECO:0007669"/>
    <property type="project" value="TreeGrafter"/>
</dbReference>
<dbReference type="InParanoid" id="D8MA54"/>
<dbReference type="RefSeq" id="XP_012898991.1">
    <property type="nucleotide sequence ID" value="XM_013043537.1"/>
</dbReference>
<dbReference type="AlphaFoldDB" id="D8MA54"/>
<feature type="compositionally biased region" description="Acidic residues" evidence="6">
    <location>
        <begin position="157"/>
        <end position="181"/>
    </location>
</feature>
<keyword evidence="8" id="KW-1185">Reference proteome</keyword>
<evidence type="ECO:0000256" key="3">
    <source>
        <dbReference type="ARBA" id="ARBA00022705"/>
    </source>
</evidence>
<proteinExistence type="inferred from homology"/>
<sequence length="599" mass="68900">MGTAKTRFLKGLRNSNIFEASMLVNVSDLSSTFQEIVQQNFQEKTAILILVAPDVDALCACRILTTLLRSHNIMYKIKQISGYVDMSRVNQTCVVDNDELSTIIMLNCGATNDLKSILTFSDSLKCYVIDCHRPVVINNIVVINDGSIDMADIPSEISEDEDDVEDDSLSEGLEDDVSDTELENRKRQRAERLAYLQHKDKKRRMINEYNAFNFYSRPASIIVALGFCFEMQLHSVMRQLDQLHNDMIWLSIVGVTDQYLQNHISHSSYAVCYTEILSTVMSLNLQDEESVGCIRQSCEPRLLLYRFWSLYESMLNSEYLVSKLQLTQSKNQIHVNELLTKAGISLHDSKQPFKYVSLQVRSQLNERLKNVSSLFHTDDLFYDSFVRRYVLSHEKTREPSFQPRMLRDDDVVNEHWEENWNRAYDALLTDRNLPALLQGVSYCQKQQQALFRVGAGILAGGKIRIAEKFRFVFVNELAESDVLIFTQPIMLQRLAQYIVHVKVQAGDWVGKKGLPLIVCVLNPRRNIYLVTGVNCSEQGEEETNQFRMMFDTATRQMNARCRLDSFSGSVMQIHKDDMVQFIDQLHCSLKDYYTETGSL</sequence>
<dbReference type="GO" id="GO:0000727">
    <property type="term" value="P:double-strand break repair via break-induced replication"/>
    <property type="evidence" value="ECO:0007669"/>
    <property type="project" value="TreeGrafter"/>
</dbReference>
<dbReference type="EMBL" id="FN668689">
    <property type="protein sequence ID" value="CBK24943.2"/>
    <property type="molecule type" value="Genomic_DNA"/>
</dbReference>
<dbReference type="OrthoDB" id="10258882at2759"/>
<evidence type="ECO:0000313" key="8">
    <source>
        <dbReference type="Proteomes" id="UP000008312"/>
    </source>
</evidence>
<dbReference type="Proteomes" id="UP000008312">
    <property type="component" value="Unassembled WGS sequence"/>
</dbReference>
<accession>D8MA54</accession>
<evidence type="ECO:0000256" key="1">
    <source>
        <dbReference type="ARBA" id="ARBA00004123"/>
    </source>
</evidence>
<comment type="subcellular location">
    <subcellularLocation>
        <location evidence="1">Nucleus</location>
    </subcellularLocation>
</comment>
<reference evidence="7" key="1">
    <citation type="submission" date="2010-02" db="EMBL/GenBank/DDBJ databases">
        <title>Sequencing and annotation of the Blastocystis hominis genome.</title>
        <authorList>
            <person name="Wincker P."/>
        </authorList>
    </citation>
    <scope>NUCLEOTIDE SEQUENCE</scope>
    <source>
        <strain evidence="7">Singapore isolate B</strain>
    </source>
</reference>
<dbReference type="GeneID" id="24922971"/>
<gene>
    <name evidence="7" type="ORF">GSBLH_T00006847001</name>
</gene>
<keyword evidence="3" id="KW-0235">DNA replication</keyword>
<keyword evidence="5" id="KW-0131">Cell cycle</keyword>
<dbReference type="PANTHER" id="PTHR10507">
    <property type="entry name" value="CDC45-RELATED PROTEIN"/>
    <property type="match status" value="1"/>
</dbReference>
<evidence type="ECO:0008006" key="9">
    <source>
        <dbReference type="Google" id="ProtNLM"/>
    </source>
</evidence>
<dbReference type="PANTHER" id="PTHR10507:SF0">
    <property type="entry name" value="CELL DIVISION CONTROL PROTEIN 45 HOMOLOG"/>
    <property type="match status" value="1"/>
</dbReference>
<name>D8MA54_BLAHO</name>
<evidence type="ECO:0000256" key="4">
    <source>
        <dbReference type="ARBA" id="ARBA00023242"/>
    </source>
</evidence>
<dbReference type="InterPro" id="IPR003874">
    <property type="entry name" value="CDC45"/>
</dbReference>
<comment type="similarity">
    <text evidence="2">Belongs to the CDC45 family.</text>
</comment>
<organism evidence="7">
    <name type="scientific">Blastocystis hominis</name>
    <dbReference type="NCBI Taxonomy" id="12968"/>
    <lineage>
        <taxon>Eukaryota</taxon>
        <taxon>Sar</taxon>
        <taxon>Stramenopiles</taxon>
        <taxon>Bigyra</taxon>
        <taxon>Opalozoa</taxon>
        <taxon>Opalinata</taxon>
        <taxon>Blastocystidae</taxon>
        <taxon>Blastocystis</taxon>
    </lineage>
</organism>
<dbReference type="GO" id="GO:1902977">
    <property type="term" value="P:mitotic DNA replication preinitiation complex assembly"/>
    <property type="evidence" value="ECO:0007669"/>
    <property type="project" value="TreeGrafter"/>
</dbReference>
<keyword evidence="4" id="KW-0539">Nucleus</keyword>
<protein>
    <recommendedName>
        <fullName evidence="9">Cell division control protein 45</fullName>
    </recommendedName>
</protein>
<evidence type="ECO:0000313" key="7">
    <source>
        <dbReference type="EMBL" id="CBK24943.2"/>
    </source>
</evidence>
<dbReference type="OMA" id="EDCFMEA"/>
<feature type="region of interest" description="Disordered" evidence="6">
    <location>
        <begin position="157"/>
        <end position="182"/>
    </location>
</feature>
<dbReference type="GO" id="GO:0031261">
    <property type="term" value="C:DNA replication preinitiation complex"/>
    <property type="evidence" value="ECO:0007669"/>
    <property type="project" value="TreeGrafter"/>
</dbReference>
<evidence type="ECO:0000256" key="2">
    <source>
        <dbReference type="ARBA" id="ARBA00010727"/>
    </source>
</evidence>